<feature type="chain" id="PRO_5043595032" evidence="2">
    <location>
        <begin position="23"/>
        <end position="401"/>
    </location>
</feature>
<proteinExistence type="predicted"/>
<dbReference type="EMBL" id="OY660875">
    <property type="protein sequence ID" value="CAJ1069130.1"/>
    <property type="molecule type" value="Genomic_DNA"/>
</dbReference>
<keyword evidence="2" id="KW-0732">Signal</keyword>
<dbReference type="SUPFAM" id="SSF54098">
    <property type="entry name" value="Prion-like"/>
    <property type="match status" value="1"/>
</dbReference>
<protein>
    <submittedName>
        <fullName evidence="3">Uncharacterized protein LOC117818237</fullName>
    </submittedName>
</protein>
<evidence type="ECO:0000256" key="2">
    <source>
        <dbReference type="SAM" id="SignalP"/>
    </source>
</evidence>
<evidence type="ECO:0000256" key="1">
    <source>
        <dbReference type="SAM" id="MobiDB-lite"/>
    </source>
</evidence>
<feature type="compositionally biased region" description="Pro residues" evidence="1">
    <location>
        <begin position="315"/>
        <end position="324"/>
    </location>
</feature>
<feature type="compositionally biased region" description="Gly residues" evidence="1">
    <location>
        <begin position="27"/>
        <end position="40"/>
    </location>
</feature>
<reference evidence="3" key="1">
    <citation type="submission" date="2023-08" db="EMBL/GenBank/DDBJ databases">
        <authorList>
            <person name="Alioto T."/>
            <person name="Alioto T."/>
            <person name="Gomez Garrido J."/>
        </authorList>
    </citation>
    <scope>NUCLEOTIDE SEQUENCE</scope>
</reference>
<dbReference type="AlphaFoldDB" id="A0AAV1G7F5"/>
<sequence length="401" mass="43056">MKLTSLSVYLSLLLLCTHFSLAKRGGGGGFGKSGSSGRSGGSKTTSWFSKSNTPTKTNTGQKTNQGSNTHGRGSNQPGDYPRQPGGYPVQGSPYGGGYGGYGSHGGYGGHGGYGSHGGYGGHGSHGGYGGYGGYGGGYINHNPNNKVLSPRYGGSFGYGGYRPRGGSPFSQSVQQMGMYPDERSRGFGRSAVVAAAGGAVAGMAVGYGIGRFPRPPFHFRNPQEEHYYNHYMYRRYGTKSTDTNDYSRDYKYTDPPESYNNYMDSCMKRKDLIRSENPKPNKKPAVTTPDSVKVISVTETNKTATENSSTSAPSSHPPVNQPEPNPEDEDDTVSIAEIGYPALIQQIQAQRCMELYMVYSEKYIVQNTGGAQGLEMGWRGLLAVLTSTILMLLNSNMLMLH</sequence>
<dbReference type="GO" id="GO:0016020">
    <property type="term" value="C:membrane"/>
    <property type="evidence" value="ECO:0007669"/>
    <property type="project" value="InterPro"/>
</dbReference>
<name>A0AAV1G7F5_XYRNO</name>
<dbReference type="GO" id="GO:0051260">
    <property type="term" value="P:protein homooligomerization"/>
    <property type="evidence" value="ECO:0007669"/>
    <property type="project" value="InterPro"/>
</dbReference>
<dbReference type="InterPro" id="IPR036924">
    <property type="entry name" value="Prion/Doppel_b-ribbon_dom_sf"/>
</dbReference>
<dbReference type="Proteomes" id="UP001178508">
    <property type="component" value="Chromosome 12"/>
</dbReference>
<dbReference type="Gene3D" id="1.10.790.10">
    <property type="entry name" value="Prion/Doppel protein, beta-ribbon domain"/>
    <property type="match status" value="1"/>
</dbReference>
<keyword evidence="4" id="KW-1185">Reference proteome</keyword>
<feature type="signal peptide" evidence="2">
    <location>
        <begin position="1"/>
        <end position="22"/>
    </location>
</feature>
<organism evidence="3 4">
    <name type="scientific">Xyrichtys novacula</name>
    <name type="common">Pearly razorfish</name>
    <name type="synonym">Hemipteronotus novacula</name>
    <dbReference type="NCBI Taxonomy" id="13765"/>
    <lineage>
        <taxon>Eukaryota</taxon>
        <taxon>Metazoa</taxon>
        <taxon>Chordata</taxon>
        <taxon>Craniata</taxon>
        <taxon>Vertebrata</taxon>
        <taxon>Euteleostomi</taxon>
        <taxon>Actinopterygii</taxon>
        <taxon>Neopterygii</taxon>
        <taxon>Teleostei</taxon>
        <taxon>Neoteleostei</taxon>
        <taxon>Acanthomorphata</taxon>
        <taxon>Eupercaria</taxon>
        <taxon>Labriformes</taxon>
        <taxon>Labridae</taxon>
        <taxon>Xyrichtys</taxon>
    </lineage>
</organism>
<feature type="region of interest" description="Disordered" evidence="1">
    <location>
        <begin position="27"/>
        <end position="92"/>
    </location>
</feature>
<feature type="compositionally biased region" description="Polar residues" evidence="1">
    <location>
        <begin position="297"/>
        <end position="314"/>
    </location>
</feature>
<evidence type="ECO:0000313" key="3">
    <source>
        <dbReference type="EMBL" id="CAJ1069130.1"/>
    </source>
</evidence>
<feature type="compositionally biased region" description="Polar residues" evidence="1">
    <location>
        <begin position="47"/>
        <end position="77"/>
    </location>
</feature>
<evidence type="ECO:0000313" key="4">
    <source>
        <dbReference type="Proteomes" id="UP001178508"/>
    </source>
</evidence>
<gene>
    <name evidence="3" type="ORF">XNOV1_A035712</name>
</gene>
<feature type="region of interest" description="Disordered" evidence="1">
    <location>
        <begin position="274"/>
        <end position="331"/>
    </location>
</feature>
<accession>A0AAV1G7F5</accession>